<gene>
    <name evidence="1" type="ORF">Tsubulata_008988</name>
</gene>
<dbReference type="PANTHER" id="PTHR46619:SF2">
    <property type="entry name" value="XS DOMAIN PROTEIN"/>
    <property type="match status" value="1"/>
</dbReference>
<dbReference type="EMBL" id="JAKUCV010005182">
    <property type="protein sequence ID" value="KAJ4832173.1"/>
    <property type="molecule type" value="Genomic_DNA"/>
</dbReference>
<evidence type="ECO:0000313" key="2">
    <source>
        <dbReference type="Proteomes" id="UP001141552"/>
    </source>
</evidence>
<dbReference type="Proteomes" id="UP001141552">
    <property type="component" value="Unassembled WGS sequence"/>
</dbReference>
<comment type="caution">
    <text evidence="1">The sequence shown here is derived from an EMBL/GenBank/DDBJ whole genome shotgun (WGS) entry which is preliminary data.</text>
</comment>
<name>A0A9Q0FIN3_9ROSI</name>
<reference evidence="1" key="2">
    <citation type="journal article" date="2023" name="Plants (Basel)">
        <title>Annotation of the Turnera subulata (Passifloraceae) Draft Genome Reveals the S-Locus Evolved after the Divergence of Turneroideae from Passifloroideae in a Stepwise Manner.</title>
        <authorList>
            <person name="Henning P.M."/>
            <person name="Roalson E.H."/>
            <person name="Mir W."/>
            <person name="McCubbin A.G."/>
            <person name="Shore J.S."/>
        </authorList>
    </citation>
    <scope>NUCLEOTIDE SEQUENCE</scope>
    <source>
        <strain evidence="1">F60SS</strain>
    </source>
</reference>
<organism evidence="1 2">
    <name type="scientific">Turnera subulata</name>
    <dbReference type="NCBI Taxonomy" id="218843"/>
    <lineage>
        <taxon>Eukaryota</taxon>
        <taxon>Viridiplantae</taxon>
        <taxon>Streptophyta</taxon>
        <taxon>Embryophyta</taxon>
        <taxon>Tracheophyta</taxon>
        <taxon>Spermatophyta</taxon>
        <taxon>Magnoliopsida</taxon>
        <taxon>eudicotyledons</taxon>
        <taxon>Gunneridae</taxon>
        <taxon>Pentapetalae</taxon>
        <taxon>rosids</taxon>
        <taxon>fabids</taxon>
        <taxon>Malpighiales</taxon>
        <taxon>Passifloraceae</taxon>
        <taxon>Turnera</taxon>
    </lineage>
</organism>
<dbReference type="AlphaFoldDB" id="A0A9Q0FIN3"/>
<accession>A0A9Q0FIN3</accession>
<sequence length="114" mass="12683">MPGKVGSRAEHLGLHKALCVMMGWENKEHQNGQWTRRLLPLVEAVFLQEDLIIWPPAVVVHNISIANNNPGDRIIVSIDELTEILKGAYNFSVLIGTVFWSASPIPWGNASIFP</sequence>
<dbReference type="PANTHER" id="PTHR46619">
    <property type="entry name" value="RNA RECOGNITION MOTIF XS DOMAIN PROTEIN-RELATED"/>
    <property type="match status" value="1"/>
</dbReference>
<evidence type="ECO:0000313" key="1">
    <source>
        <dbReference type="EMBL" id="KAJ4832173.1"/>
    </source>
</evidence>
<protein>
    <submittedName>
        <fullName evidence="1">Uncharacterized protein</fullName>
    </submittedName>
</protein>
<proteinExistence type="predicted"/>
<dbReference type="Gene3D" id="3.30.70.2890">
    <property type="entry name" value="XS domain"/>
    <property type="match status" value="1"/>
</dbReference>
<dbReference type="OrthoDB" id="777694at2759"/>
<keyword evidence="2" id="KW-1185">Reference proteome</keyword>
<dbReference type="InterPro" id="IPR038588">
    <property type="entry name" value="XS_domain_sf"/>
</dbReference>
<reference evidence="1" key="1">
    <citation type="submission" date="2022-02" db="EMBL/GenBank/DDBJ databases">
        <authorList>
            <person name="Henning P.M."/>
            <person name="McCubbin A.G."/>
            <person name="Shore J.S."/>
        </authorList>
    </citation>
    <scope>NUCLEOTIDE SEQUENCE</scope>
    <source>
        <strain evidence="1">F60SS</strain>
        <tissue evidence="1">Leaves</tissue>
    </source>
</reference>